<proteinExistence type="predicted"/>
<dbReference type="InterPro" id="IPR013121">
    <property type="entry name" value="Fe_red_NAD-bd_6"/>
</dbReference>
<dbReference type="PANTHER" id="PTHR11972">
    <property type="entry name" value="NADPH OXIDASE"/>
    <property type="match status" value="1"/>
</dbReference>
<evidence type="ECO:0000313" key="4">
    <source>
        <dbReference type="EMBL" id="RIA88696.1"/>
    </source>
</evidence>
<evidence type="ECO:0000256" key="1">
    <source>
        <dbReference type="ARBA" id="ARBA00023002"/>
    </source>
</evidence>
<organism evidence="4 5">
    <name type="scientific">Glomus cerebriforme</name>
    <dbReference type="NCBI Taxonomy" id="658196"/>
    <lineage>
        <taxon>Eukaryota</taxon>
        <taxon>Fungi</taxon>
        <taxon>Fungi incertae sedis</taxon>
        <taxon>Mucoromycota</taxon>
        <taxon>Glomeromycotina</taxon>
        <taxon>Glomeromycetes</taxon>
        <taxon>Glomerales</taxon>
        <taxon>Glomeraceae</taxon>
        <taxon>Glomus</taxon>
    </lineage>
</organism>
<keyword evidence="2" id="KW-1133">Transmembrane helix</keyword>
<dbReference type="InterPro" id="IPR039261">
    <property type="entry name" value="FNR_nucleotide-bd"/>
</dbReference>
<dbReference type="AlphaFoldDB" id="A0A397SVN9"/>
<feature type="transmembrane region" description="Helical" evidence="2">
    <location>
        <begin position="19"/>
        <end position="37"/>
    </location>
</feature>
<gene>
    <name evidence="4" type="ORF">C1645_231862</name>
</gene>
<dbReference type="OrthoDB" id="167398at2759"/>
<name>A0A397SVN9_9GLOM</name>
<keyword evidence="1" id="KW-0560">Oxidoreductase</keyword>
<dbReference type="Proteomes" id="UP000265703">
    <property type="component" value="Unassembled WGS sequence"/>
</dbReference>
<dbReference type="Pfam" id="PF08030">
    <property type="entry name" value="NAD_binding_6"/>
    <property type="match status" value="1"/>
</dbReference>
<evidence type="ECO:0000256" key="2">
    <source>
        <dbReference type="SAM" id="Phobius"/>
    </source>
</evidence>
<keyword evidence="5" id="KW-1185">Reference proteome</keyword>
<dbReference type="STRING" id="658196.A0A397SVN9"/>
<dbReference type="InterPro" id="IPR050369">
    <property type="entry name" value="RBOH/FRE"/>
</dbReference>
<evidence type="ECO:0000313" key="5">
    <source>
        <dbReference type="Proteomes" id="UP000265703"/>
    </source>
</evidence>
<dbReference type="PRINTS" id="PR00410">
    <property type="entry name" value="PHEHYDRXLASE"/>
</dbReference>
<comment type="caution">
    <text evidence="4">The sequence shown here is derived from an EMBL/GenBank/DDBJ whole genome shotgun (WGS) entry which is preliminary data.</text>
</comment>
<accession>A0A397SVN9</accession>
<dbReference type="PANTHER" id="PTHR11972:SF69">
    <property type="entry name" value="FERRIC REDUCTION OXIDASE 6-RELATED"/>
    <property type="match status" value="1"/>
</dbReference>
<sequence>MNLEGPYGKLSLEFIDHEIVMLIAGGIGITPIISLLKDLVNRQFNRMTIVTRSIYFIWVVPNLDIYNWFSNDIEEIQQKFSKLPRSKYTLDVTIYVIYINDLLASPILRKGRPKLLSNMQDIRKFHSSGDVTVGVCGPAPMLKEAILCWCIRK</sequence>
<protein>
    <recommendedName>
        <fullName evidence="3">Ferric reductase NAD binding domain-containing protein</fullName>
    </recommendedName>
</protein>
<dbReference type="CDD" id="cd06186">
    <property type="entry name" value="NOX_Duox_like_FAD_NADP"/>
    <property type="match status" value="1"/>
</dbReference>
<dbReference type="GO" id="GO:0005886">
    <property type="term" value="C:plasma membrane"/>
    <property type="evidence" value="ECO:0007669"/>
    <property type="project" value="TreeGrafter"/>
</dbReference>
<evidence type="ECO:0000259" key="3">
    <source>
        <dbReference type="Pfam" id="PF08030"/>
    </source>
</evidence>
<dbReference type="SUPFAM" id="SSF52343">
    <property type="entry name" value="Ferredoxin reductase-like, C-terminal NADP-linked domain"/>
    <property type="match status" value="1"/>
</dbReference>
<keyword evidence="2" id="KW-0812">Transmembrane</keyword>
<dbReference type="GO" id="GO:0016175">
    <property type="term" value="F:superoxide-generating NAD(P)H oxidase activity"/>
    <property type="evidence" value="ECO:0007669"/>
    <property type="project" value="TreeGrafter"/>
</dbReference>
<reference evidence="4 5" key="1">
    <citation type="submission" date="2018-06" db="EMBL/GenBank/DDBJ databases">
        <title>Comparative genomics reveals the genomic features of Rhizophagus irregularis, R. cerebriforme, R. diaphanum and Gigaspora rosea, and their symbiotic lifestyle signature.</title>
        <authorList>
            <person name="Morin E."/>
            <person name="San Clemente H."/>
            <person name="Chen E.C.H."/>
            <person name="De La Providencia I."/>
            <person name="Hainaut M."/>
            <person name="Kuo A."/>
            <person name="Kohler A."/>
            <person name="Murat C."/>
            <person name="Tang N."/>
            <person name="Roy S."/>
            <person name="Loubradou J."/>
            <person name="Henrissat B."/>
            <person name="Grigoriev I.V."/>
            <person name="Corradi N."/>
            <person name="Roux C."/>
            <person name="Martin F.M."/>
        </authorList>
    </citation>
    <scope>NUCLEOTIDE SEQUENCE [LARGE SCALE GENOMIC DNA]</scope>
    <source>
        <strain evidence="4 5">DAOM 227022</strain>
    </source>
</reference>
<feature type="domain" description="Ferric reductase NAD binding" evidence="3">
    <location>
        <begin position="17"/>
        <end position="82"/>
    </location>
</feature>
<dbReference type="EMBL" id="QKYT01000252">
    <property type="protein sequence ID" value="RIA88696.1"/>
    <property type="molecule type" value="Genomic_DNA"/>
</dbReference>
<dbReference type="Gene3D" id="3.40.50.80">
    <property type="entry name" value="Nucleotide-binding domain of ferredoxin-NADP reductase (FNR) module"/>
    <property type="match status" value="1"/>
</dbReference>
<keyword evidence="2" id="KW-0472">Membrane</keyword>